<feature type="transmembrane region" description="Helical" evidence="1">
    <location>
        <begin position="99"/>
        <end position="117"/>
    </location>
</feature>
<comment type="caution">
    <text evidence="2">The sequence shown here is derived from an EMBL/GenBank/DDBJ whole genome shotgun (WGS) entry which is preliminary data.</text>
</comment>
<protein>
    <submittedName>
        <fullName evidence="2">Uncharacterized protein</fullName>
    </submittedName>
</protein>
<evidence type="ECO:0000256" key="1">
    <source>
        <dbReference type="SAM" id="Phobius"/>
    </source>
</evidence>
<dbReference type="Proteomes" id="UP000499080">
    <property type="component" value="Unassembled WGS sequence"/>
</dbReference>
<reference evidence="2 3" key="1">
    <citation type="journal article" date="2019" name="Sci. Rep.">
        <title>Orb-weaving spider Araneus ventricosus genome elucidates the spidroin gene catalogue.</title>
        <authorList>
            <person name="Kono N."/>
            <person name="Nakamura H."/>
            <person name="Ohtoshi R."/>
            <person name="Moran D.A.P."/>
            <person name="Shinohara A."/>
            <person name="Yoshida Y."/>
            <person name="Fujiwara M."/>
            <person name="Mori M."/>
            <person name="Tomita M."/>
            <person name="Arakawa K."/>
        </authorList>
    </citation>
    <scope>NUCLEOTIDE SEQUENCE [LARGE SCALE GENOMIC DNA]</scope>
</reference>
<gene>
    <name evidence="2" type="ORF">AVEN_107510_1</name>
</gene>
<organism evidence="2 3">
    <name type="scientific">Araneus ventricosus</name>
    <name type="common">Orbweaver spider</name>
    <name type="synonym">Epeira ventricosa</name>
    <dbReference type="NCBI Taxonomy" id="182803"/>
    <lineage>
        <taxon>Eukaryota</taxon>
        <taxon>Metazoa</taxon>
        <taxon>Ecdysozoa</taxon>
        <taxon>Arthropoda</taxon>
        <taxon>Chelicerata</taxon>
        <taxon>Arachnida</taxon>
        <taxon>Araneae</taxon>
        <taxon>Araneomorphae</taxon>
        <taxon>Entelegynae</taxon>
        <taxon>Araneoidea</taxon>
        <taxon>Araneidae</taxon>
        <taxon>Araneus</taxon>
    </lineage>
</organism>
<evidence type="ECO:0000313" key="3">
    <source>
        <dbReference type="Proteomes" id="UP000499080"/>
    </source>
</evidence>
<sequence length="118" mass="13064">MNLYGALDLSLGKEIPLSLHVKYAIDAFIYSIVIVSLIIYSSEIPEAIQQIKETAGRLIEKNHLSTLSRGKDASFLERLEKKNVIFLTAGGMADLKMSLLMSIVGAFLTYGFLILNLE</sequence>
<dbReference type="AlphaFoldDB" id="A0A4Y2TT92"/>
<evidence type="ECO:0000313" key="2">
    <source>
        <dbReference type="EMBL" id="GBO02607.1"/>
    </source>
</evidence>
<keyword evidence="1" id="KW-0472">Membrane</keyword>
<accession>A0A4Y2TT92</accession>
<name>A0A4Y2TT92_ARAVE</name>
<dbReference type="EMBL" id="BGPR01030218">
    <property type="protein sequence ID" value="GBO02607.1"/>
    <property type="molecule type" value="Genomic_DNA"/>
</dbReference>
<keyword evidence="1" id="KW-1133">Transmembrane helix</keyword>
<dbReference type="OrthoDB" id="6429093at2759"/>
<feature type="transmembrane region" description="Helical" evidence="1">
    <location>
        <begin position="20"/>
        <end position="40"/>
    </location>
</feature>
<keyword evidence="3" id="KW-1185">Reference proteome</keyword>
<keyword evidence="1" id="KW-0812">Transmembrane</keyword>
<proteinExistence type="predicted"/>